<feature type="signal peptide" evidence="1">
    <location>
        <begin position="1"/>
        <end position="19"/>
    </location>
</feature>
<sequence length="248" mass="27312">MPFSLVSAALLCNTELVSLLRCFCWGDARWRPGCRFGCAFLVGGWRRACSGLAAWRERLRCGAAWSSGSQCGEFRCLGLSWAGAALVLLAGLLAVRLLSSLSAAWFLFQCSKILTILLSLGKMEADSRIKGAVLDFWQGNESLSSLEALSEENDRKARESWISAGSSLDKSYFVREFLCLKYSEASSELTLLTDSSFILLLRSLSSALPALCLEFYQVILTFSLSLPEIKTDPRFQVSVLNSGRKSEL</sequence>
<name>A0AA86T9Q2_9EUKA</name>
<accession>A0AA86T9Q2</accession>
<evidence type="ECO:0000313" key="3">
    <source>
        <dbReference type="EMBL" id="CAL6097269.1"/>
    </source>
</evidence>
<dbReference type="EMBL" id="CATOUU010000019">
    <property type="protein sequence ID" value="CAI9913119.1"/>
    <property type="molecule type" value="Genomic_DNA"/>
</dbReference>
<dbReference type="Proteomes" id="UP001642409">
    <property type="component" value="Unassembled WGS sequence"/>
</dbReference>
<gene>
    <name evidence="3" type="ORF">HINF_LOCUS68827</name>
    <name evidence="2" type="ORF">HINF_LOCUS764</name>
</gene>
<comment type="caution">
    <text evidence="2">The sequence shown here is derived from an EMBL/GenBank/DDBJ whole genome shotgun (WGS) entry which is preliminary data.</text>
</comment>
<keyword evidence="4" id="KW-1185">Reference proteome</keyword>
<reference evidence="2" key="1">
    <citation type="submission" date="2023-06" db="EMBL/GenBank/DDBJ databases">
        <authorList>
            <person name="Kurt Z."/>
        </authorList>
    </citation>
    <scope>NUCLEOTIDE SEQUENCE</scope>
</reference>
<protein>
    <submittedName>
        <fullName evidence="3">Hypothetical_protein</fullName>
    </submittedName>
</protein>
<evidence type="ECO:0000313" key="4">
    <source>
        <dbReference type="Proteomes" id="UP001642409"/>
    </source>
</evidence>
<evidence type="ECO:0000256" key="1">
    <source>
        <dbReference type="SAM" id="SignalP"/>
    </source>
</evidence>
<keyword evidence="1" id="KW-0732">Signal</keyword>
<evidence type="ECO:0000313" key="2">
    <source>
        <dbReference type="EMBL" id="CAI9913119.1"/>
    </source>
</evidence>
<dbReference type="AlphaFoldDB" id="A0AA86T9Q2"/>
<organism evidence="2">
    <name type="scientific">Hexamita inflata</name>
    <dbReference type="NCBI Taxonomy" id="28002"/>
    <lineage>
        <taxon>Eukaryota</taxon>
        <taxon>Metamonada</taxon>
        <taxon>Diplomonadida</taxon>
        <taxon>Hexamitidae</taxon>
        <taxon>Hexamitinae</taxon>
        <taxon>Hexamita</taxon>
    </lineage>
</organism>
<proteinExistence type="predicted"/>
<feature type="chain" id="PRO_5041737100" evidence="1">
    <location>
        <begin position="20"/>
        <end position="248"/>
    </location>
</feature>
<dbReference type="EMBL" id="CAXDID020000493">
    <property type="protein sequence ID" value="CAL6097269.1"/>
    <property type="molecule type" value="Genomic_DNA"/>
</dbReference>
<reference evidence="3 4" key="2">
    <citation type="submission" date="2024-07" db="EMBL/GenBank/DDBJ databases">
        <authorList>
            <person name="Akdeniz Z."/>
        </authorList>
    </citation>
    <scope>NUCLEOTIDE SEQUENCE [LARGE SCALE GENOMIC DNA]</scope>
</reference>